<feature type="transmembrane region" description="Helical" evidence="7">
    <location>
        <begin position="51"/>
        <end position="70"/>
    </location>
</feature>
<evidence type="ECO:0000256" key="3">
    <source>
        <dbReference type="ARBA" id="ARBA00022475"/>
    </source>
</evidence>
<organism evidence="8 9">
    <name type="scientific">Acinetobacter dispersus</name>
    <dbReference type="NCBI Taxonomy" id="70348"/>
    <lineage>
        <taxon>Bacteria</taxon>
        <taxon>Pseudomonadati</taxon>
        <taxon>Pseudomonadota</taxon>
        <taxon>Gammaproteobacteria</taxon>
        <taxon>Moraxellales</taxon>
        <taxon>Moraxellaceae</taxon>
        <taxon>Acinetobacter</taxon>
    </lineage>
</organism>
<proteinExistence type="inferred from homology"/>
<keyword evidence="4 7" id="KW-0812">Transmembrane</keyword>
<accession>U3H1V7</accession>
<dbReference type="EMBL" id="APRL01000013">
    <property type="protein sequence ID" value="ENW91554.1"/>
    <property type="molecule type" value="Genomic_DNA"/>
</dbReference>
<keyword evidence="3" id="KW-1003">Cell membrane</keyword>
<keyword evidence="8" id="KW-0966">Cell projection</keyword>
<evidence type="ECO:0000256" key="6">
    <source>
        <dbReference type="ARBA" id="ARBA00023136"/>
    </source>
</evidence>
<evidence type="ECO:0000313" key="9">
    <source>
        <dbReference type="Proteomes" id="UP000013261"/>
    </source>
</evidence>
<dbReference type="Proteomes" id="UP000013261">
    <property type="component" value="Unassembled WGS sequence"/>
</dbReference>
<dbReference type="PATRIC" id="fig|1217703.3.peg.1432"/>
<evidence type="ECO:0000256" key="7">
    <source>
        <dbReference type="SAM" id="Phobius"/>
    </source>
</evidence>
<dbReference type="Pfam" id="PF01313">
    <property type="entry name" value="Bac_export_3"/>
    <property type="match status" value="1"/>
</dbReference>
<evidence type="ECO:0000256" key="4">
    <source>
        <dbReference type="ARBA" id="ARBA00022692"/>
    </source>
</evidence>
<dbReference type="RefSeq" id="WP_005187020.1">
    <property type="nucleotide sequence ID" value="NZ_KB850050.1"/>
</dbReference>
<evidence type="ECO:0000256" key="1">
    <source>
        <dbReference type="ARBA" id="ARBA00004651"/>
    </source>
</evidence>
<evidence type="ECO:0000256" key="2">
    <source>
        <dbReference type="ARBA" id="ARBA00006156"/>
    </source>
</evidence>
<keyword evidence="5 7" id="KW-1133">Transmembrane helix</keyword>
<gene>
    <name evidence="8" type="ORF">F904_01491</name>
</gene>
<feature type="transmembrane region" description="Helical" evidence="7">
    <location>
        <begin position="20"/>
        <end position="39"/>
    </location>
</feature>
<dbReference type="AlphaFoldDB" id="U3H1V7"/>
<keyword evidence="9" id="KW-1185">Reference proteome</keyword>
<name>U3H1V7_9GAMM</name>
<dbReference type="PRINTS" id="PR00952">
    <property type="entry name" value="TYPE3IMQPROT"/>
</dbReference>
<evidence type="ECO:0000313" key="8">
    <source>
        <dbReference type="EMBL" id="ENW91554.1"/>
    </source>
</evidence>
<dbReference type="PANTHER" id="PTHR34040:SF2">
    <property type="entry name" value="FLAGELLAR BIOSYNTHETIC PROTEIN FLIQ"/>
    <property type="match status" value="1"/>
</dbReference>
<comment type="similarity">
    <text evidence="2">Belongs to the FliQ/MopD/SpaQ family.</text>
</comment>
<dbReference type="HOGENOM" id="CLU_164516_2_1_6"/>
<dbReference type="PANTHER" id="PTHR34040">
    <property type="entry name" value="FLAGELLAR BIOSYNTHETIC PROTEIN FLIQ"/>
    <property type="match status" value="1"/>
</dbReference>
<keyword evidence="8" id="KW-0282">Flagellum</keyword>
<dbReference type="eggNOG" id="COG1987">
    <property type="taxonomic scope" value="Bacteria"/>
</dbReference>
<dbReference type="PIRSF" id="PIRSF004669">
    <property type="entry name" value="FliQ"/>
    <property type="match status" value="1"/>
</dbReference>
<protein>
    <submittedName>
        <fullName evidence="8">Flagellar biosynthetic protein FliQ</fullName>
    </submittedName>
</protein>
<comment type="subcellular location">
    <subcellularLocation>
        <location evidence="1">Cell membrane</location>
        <topology evidence="1">Multi-pass membrane protein</topology>
    </subcellularLocation>
</comment>
<dbReference type="GO" id="GO:0009306">
    <property type="term" value="P:protein secretion"/>
    <property type="evidence" value="ECO:0007669"/>
    <property type="project" value="InterPro"/>
</dbReference>
<keyword evidence="6 7" id="KW-0472">Membrane</keyword>
<comment type="caution">
    <text evidence="8">The sequence shown here is derived from an EMBL/GenBank/DDBJ whole genome shotgun (WGS) entry which is preliminary data.</text>
</comment>
<keyword evidence="8" id="KW-0969">Cilium</keyword>
<reference evidence="8 9" key="1">
    <citation type="submission" date="2013-02" db="EMBL/GenBank/DDBJ databases">
        <title>The Genome Sequence of Acinetobacter sp. ANC 4105.</title>
        <authorList>
            <consortium name="The Broad Institute Genome Sequencing Platform"/>
            <consortium name="The Broad Institute Genome Sequencing Center for Infectious Disease"/>
            <person name="Cerqueira G."/>
            <person name="Feldgarden M."/>
            <person name="Courvalin P."/>
            <person name="Perichon B."/>
            <person name="Grillot-Courvalin C."/>
            <person name="Clermont D."/>
            <person name="Rocha E."/>
            <person name="Yoon E.-J."/>
            <person name="Nemec A."/>
            <person name="Walker B."/>
            <person name="Young S.K."/>
            <person name="Zeng Q."/>
            <person name="Gargeya S."/>
            <person name="Fitzgerald M."/>
            <person name="Haas B."/>
            <person name="Abouelleil A."/>
            <person name="Alvarado L."/>
            <person name="Arachchi H.M."/>
            <person name="Berlin A.M."/>
            <person name="Chapman S.B."/>
            <person name="Dewar J."/>
            <person name="Goldberg J."/>
            <person name="Griggs A."/>
            <person name="Gujja S."/>
            <person name="Hansen M."/>
            <person name="Howarth C."/>
            <person name="Imamovic A."/>
            <person name="Larimer J."/>
            <person name="McCowan C."/>
            <person name="Murphy C."/>
            <person name="Neiman D."/>
            <person name="Pearson M."/>
            <person name="Priest M."/>
            <person name="Roberts A."/>
            <person name="Saif S."/>
            <person name="Shea T."/>
            <person name="Sisk P."/>
            <person name="Sykes S."/>
            <person name="Wortman J."/>
            <person name="Nusbaum C."/>
            <person name="Birren B."/>
        </authorList>
    </citation>
    <scope>NUCLEOTIDE SEQUENCE [LARGE SCALE GENOMIC DNA]</scope>
    <source>
        <strain evidence="8 9">ANC 4105</strain>
    </source>
</reference>
<sequence length="87" mass="9652">MNQDQLLYLLKETLLTTALVAAPVLLAIMIIGLIVSILQVATQIQEMTLTFIPKLIVSVVVLLVLGSWMINHLRAFAIEMFLKAANF</sequence>
<dbReference type="GO" id="GO:0005886">
    <property type="term" value="C:plasma membrane"/>
    <property type="evidence" value="ECO:0007669"/>
    <property type="project" value="UniProtKB-SubCell"/>
</dbReference>
<dbReference type="InterPro" id="IPR002191">
    <property type="entry name" value="Bac_export_3"/>
</dbReference>
<evidence type="ECO:0000256" key="5">
    <source>
        <dbReference type="ARBA" id="ARBA00022989"/>
    </source>
</evidence>